<evidence type="ECO:0000313" key="2">
    <source>
        <dbReference type="EMBL" id="PKQ62470.1"/>
    </source>
</evidence>
<name>A0A2N3HWL9_9BACT</name>
<reference evidence="2 3" key="1">
    <citation type="journal article" date="2017" name="Front. Microbiol.">
        <title>Labilibaculum manganireducens gen. nov., sp. nov. and Labilibaculum filiforme sp. nov., Novel Bacteroidetes Isolated from Subsurface Sediments of the Baltic Sea.</title>
        <authorList>
            <person name="Vandieken V."/>
            <person name="Marshall I.P."/>
            <person name="Niemann H."/>
            <person name="Engelen B."/>
            <person name="Cypionka H."/>
        </authorList>
    </citation>
    <scope>NUCLEOTIDE SEQUENCE [LARGE SCALE GENOMIC DNA]</scope>
    <source>
        <strain evidence="2 3">59.16B</strain>
    </source>
</reference>
<dbReference type="EMBL" id="MVDD01000008">
    <property type="protein sequence ID" value="PKQ62470.1"/>
    <property type="molecule type" value="Genomic_DNA"/>
</dbReference>
<gene>
    <name evidence="2" type="ORF">BZG02_12130</name>
</gene>
<dbReference type="Pfam" id="PF15418">
    <property type="entry name" value="DUF4625"/>
    <property type="match status" value="1"/>
</dbReference>
<protein>
    <recommendedName>
        <fullName evidence="4">DUF4625 domain-containing protein</fullName>
    </recommendedName>
</protein>
<proteinExistence type="predicted"/>
<dbReference type="Proteomes" id="UP000233535">
    <property type="component" value="Unassembled WGS sequence"/>
</dbReference>
<dbReference type="InterPro" id="IPR027829">
    <property type="entry name" value="DUF4625"/>
</dbReference>
<evidence type="ECO:0000256" key="1">
    <source>
        <dbReference type="SAM" id="MobiDB-lite"/>
    </source>
</evidence>
<accession>A0A2N3HWL9</accession>
<dbReference type="AlphaFoldDB" id="A0A2N3HWL9"/>
<feature type="compositionally biased region" description="Gly residues" evidence="1">
    <location>
        <begin position="1"/>
        <end position="10"/>
    </location>
</feature>
<sequence length="135" mass="14113">MSCGSSSGGGDDADEQKPTITLNKPADITTGNNILVSFSAKDNVELKSYRVEIAISGTKSTKSVGEFLFDSLSNTQDADGNVLPSISGTSADISFSVATTLPNNKVAVQGTYKVKVTVVDASDNTEVKDVEFLIN</sequence>
<evidence type="ECO:0008006" key="4">
    <source>
        <dbReference type="Google" id="ProtNLM"/>
    </source>
</evidence>
<keyword evidence="3" id="KW-1185">Reference proteome</keyword>
<evidence type="ECO:0000313" key="3">
    <source>
        <dbReference type="Proteomes" id="UP000233535"/>
    </source>
</evidence>
<organism evidence="2 3">
    <name type="scientific">Labilibaculum filiforme</name>
    <dbReference type="NCBI Taxonomy" id="1940526"/>
    <lineage>
        <taxon>Bacteria</taxon>
        <taxon>Pseudomonadati</taxon>
        <taxon>Bacteroidota</taxon>
        <taxon>Bacteroidia</taxon>
        <taxon>Marinilabiliales</taxon>
        <taxon>Marinifilaceae</taxon>
        <taxon>Labilibaculum</taxon>
    </lineage>
</organism>
<comment type="caution">
    <text evidence="2">The sequence shown here is derived from an EMBL/GenBank/DDBJ whole genome shotgun (WGS) entry which is preliminary data.</text>
</comment>
<dbReference type="Gene3D" id="2.60.40.4140">
    <property type="match status" value="1"/>
</dbReference>
<feature type="region of interest" description="Disordered" evidence="1">
    <location>
        <begin position="1"/>
        <end position="27"/>
    </location>
</feature>